<dbReference type="InterPro" id="IPR002486">
    <property type="entry name" value="Col_cuticle_N"/>
</dbReference>
<evidence type="ECO:0000256" key="4">
    <source>
        <dbReference type="SAM" id="MobiDB-lite"/>
    </source>
</evidence>
<dbReference type="EnsemblMetazoa" id="CJA09938.1">
    <property type="protein sequence ID" value="CJA09938.1"/>
    <property type="gene ID" value="WBGene00129142"/>
</dbReference>
<sequence>MGATKGIDLPPRSGIKDSDRCSIIQKTLIFSTSSLNMFEEKLLVGVASFASTIAVISCLVVIPSLYSTINEVHDEVLDGVKVFRLETDAAWVEMLDVQVMVSPPSKPKENPFNSVFRQKRQTFSGLPSWCQCEPAKPRCPPGPPGPPGRPGQRGTPGAPGPRGQDNHHVHAPINCPRQQPGCVKCPPGAPGPSGPSGSAGRPGPDGRPGQPGRRGNDGRPGSPGPQGNAGQPGRDGGPGQPGHPGKDGRKGRGLPGPAGRPGQGGKQGAPGQPGRPGERGQDGQPGPAGRPGSPGNRGSDGHPGTPGVRGHPGPDAAYCACPPRSSVFVKAKH</sequence>
<dbReference type="Pfam" id="PF01484">
    <property type="entry name" value="Col_cuticle_N"/>
    <property type="match status" value="1"/>
</dbReference>
<feature type="region of interest" description="Disordered" evidence="4">
    <location>
        <begin position="134"/>
        <end position="333"/>
    </location>
</feature>
<evidence type="ECO:0000313" key="7">
    <source>
        <dbReference type="Proteomes" id="UP000005237"/>
    </source>
</evidence>
<keyword evidence="7" id="KW-1185">Reference proteome</keyword>
<proteinExistence type="predicted"/>
<feature type="compositionally biased region" description="Low complexity" evidence="4">
    <location>
        <begin position="195"/>
        <end position="213"/>
    </location>
</feature>
<dbReference type="SMART" id="SM01088">
    <property type="entry name" value="Col_cuticle_N"/>
    <property type="match status" value="1"/>
</dbReference>
<keyword evidence="3" id="KW-1015">Disulfide bond</keyword>
<dbReference type="InterPro" id="IPR008160">
    <property type="entry name" value="Collagen"/>
</dbReference>
<keyword evidence="2" id="KW-0677">Repeat</keyword>
<accession>A0A8R1DT16</accession>
<feature type="compositionally biased region" description="Pro residues" evidence="4">
    <location>
        <begin position="137"/>
        <end position="149"/>
    </location>
</feature>
<dbReference type="PANTHER" id="PTHR24637:SF326">
    <property type="entry name" value="NEMATODE CUTICLE COLLAGEN N-TERMINAL DOMAIN-CONTAINING PROTEIN"/>
    <property type="match status" value="1"/>
</dbReference>
<dbReference type="PANTHER" id="PTHR24637">
    <property type="entry name" value="COLLAGEN"/>
    <property type="match status" value="1"/>
</dbReference>
<name>A0A8R1DT16_CAEJA</name>
<dbReference type="AlphaFoldDB" id="A0A8R1DT16"/>
<reference evidence="7" key="1">
    <citation type="submission" date="2010-08" db="EMBL/GenBank/DDBJ databases">
        <authorList>
            <consortium name="Caenorhabditis japonica Sequencing Consortium"/>
            <person name="Wilson R.K."/>
        </authorList>
    </citation>
    <scope>NUCLEOTIDE SEQUENCE [LARGE SCALE GENOMIC DNA]</scope>
    <source>
        <strain evidence="7">DF5081</strain>
    </source>
</reference>
<feature type="compositionally biased region" description="Gly residues" evidence="4">
    <location>
        <begin position="253"/>
        <end position="268"/>
    </location>
</feature>
<feature type="compositionally biased region" description="Gly residues" evidence="4">
    <location>
        <begin position="233"/>
        <end position="242"/>
    </location>
</feature>
<comment type="subunit">
    <text evidence="1">Collagen polypeptide chains are complexed within the cuticle by disulfide bonds and other types of covalent cross-links.</text>
</comment>
<evidence type="ECO:0000256" key="2">
    <source>
        <dbReference type="ARBA" id="ARBA00022737"/>
    </source>
</evidence>
<organism evidence="6 7">
    <name type="scientific">Caenorhabditis japonica</name>
    <dbReference type="NCBI Taxonomy" id="281687"/>
    <lineage>
        <taxon>Eukaryota</taxon>
        <taxon>Metazoa</taxon>
        <taxon>Ecdysozoa</taxon>
        <taxon>Nematoda</taxon>
        <taxon>Chromadorea</taxon>
        <taxon>Rhabditida</taxon>
        <taxon>Rhabditina</taxon>
        <taxon>Rhabditomorpha</taxon>
        <taxon>Rhabditoidea</taxon>
        <taxon>Rhabditidae</taxon>
        <taxon>Peloderinae</taxon>
        <taxon>Caenorhabditis</taxon>
    </lineage>
</organism>
<dbReference type="Pfam" id="PF01391">
    <property type="entry name" value="Collagen"/>
    <property type="match status" value="1"/>
</dbReference>
<feature type="domain" description="Nematode cuticle collagen N-terminal" evidence="5">
    <location>
        <begin position="44"/>
        <end position="94"/>
    </location>
</feature>
<evidence type="ECO:0000256" key="3">
    <source>
        <dbReference type="ARBA" id="ARBA00023157"/>
    </source>
</evidence>
<evidence type="ECO:0000256" key="1">
    <source>
        <dbReference type="ARBA" id="ARBA00011518"/>
    </source>
</evidence>
<reference evidence="6" key="2">
    <citation type="submission" date="2022-06" db="UniProtKB">
        <authorList>
            <consortium name="EnsemblMetazoa"/>
        </authorList>
    </citation>
    <scope>IDENTIFICATION</scope>
    <source>
        <strain evidence="6">DF5081</strain>
    </source>
</reference>
<dbReference type="GO" id="GO:0042302">
    <property type="term" value="F:structural constituent of cuticle"/>
    <property type="evidence" value="ECO:0007669"/>
    <property type="project" value="InterPro"/>
</dbReference>
<dbReference type="Proteomes" id="UP000005237">
    <property type="component" value="Unassembled WGS sequence"/>
</dbReference>
<evidence type="ECO:0000313" key="6">
    <source>
        <dbReference type="EnsemblMetazoa" id="CJA09938.1"/>
    </source>
</evidence>
<evidence type="ECO:0000259" key="5">
    <source>
        <dbReference type="SMART" id="SM01088"/>
    </source>
</evidence>
<protein>
    <submittedName>
        <fullName evidence="6">Col_cuticle_N domain-containing protein</fullName>
    </submittedName>
</protein>